<dbReference type="PANTHER" id="PTHR10322">
    <property type="entry name" value="DNA POLYMERASE CATALYTIC SUBUNIT"/>
    <property type="match status" value="1"/>
</dbReference>
<dbReference type="PROSITE" id="PS00116">
    <property type="entry name" value="DNA_POLYMERASE_B"/>
    <property type="match status" value="1"/>
</dbReference>
<evidence type="ECO:0000313" key="9">
    <source>
        <dbReference type="Proteomes" id="UP000266861"/>
    </source>
</evidence>
<dbReference type="EC" id="2.7.7.7" evidence="1"/>
<protein>
    <recommendedName>
        <fullName evidence="1">DNA-directed DNA polymerase</fullName>
        <ecNumber evidence="1">2.7.7.7</ecNumber>
    </recommendedName>
</protein>
<dbReference type="PANTHER" id="PTHR10322:SF23">
    <property type="entry name" value="DNA POLYMERASE DELTA CATALYTIC SUBUNIT"/>
    <property type="match status" value="1"/>
</dbReference>
<reference evidence="8 9" key="1">
    <citation type="submission" date="2018-08" db="EMBL/GenBank/DDBJ databases">
        <title>Genome and evolution of the arbuscular mycorrhizal fungus Diversispora epigaea (formerly Glomus versiforme) and its bacterial endosymbionts.</title>
        <authorList>
            <person name="Sun X."/>
            <person name="Fei Z."/>
            <person name="Harrison M."/>
        </authorList>
    </citation>
    <scope>NUCLEOTIDE SEQUENCE [LARGE SCALE GENOMIC DNA]</scope>
    <source>
        <strain evidence="8 9">IT104</strain>
    </source>
</reference>
<accession>A0A397GHG4</accession>
<dbReference type="GO" id="GO:0000166">
    <property type="term" value="F:nucleotide binding"/>
    <property type="evidence" value="ECO:0007669"/>
    <property type="project" value="InterPro"/>
</dbReference>
<dbReference type="GO" id="GO:0006261">
    <property type="term" value="P:DNA-templated DNA replication"/>
    <property type="evidence" value="ECO:0007669"/>
    <property type="project" value="TreeGrafter"/>
</dbReference>
<keyword evidence="3" id="KW-0548">Nucleotidyltransferase</keyword>
<evidence type="ECO:0000256" key="2">
    <source>
        <dbReference type="ARBA" id="ARBA00022679"/>
    </source>
</evidence>
<dbReference type="STRING" id="1348612.A0A397GHG4"/>
<dbReference type="InterPro" id="IPR043502">
    <property type="entry name" value="DNA/RNA_pol_sf"/>
</dbReference>
<dbReference type="InterPro" id="IPR006134">
    <property type="entry name" value="DNA-dir_DNA_pol_B_multi_dom"/>
</dbReference>
<dbReference type="SUPFAM" id="SSF56672">
    <property type="entry name" value="DNA/RNA polymerases"/>
    <property type="match status" value="1"/>
</dbReference>
<keyword evidence="2" id="KW-0808">Transferase</keyword>
<evidence type="ECO:0000256" key="6">
    <source>
        <dbReference type="ARBA" id="ARBA00049244"/>
    </source>
</evidence>
<evidence type="ECO:0000313" key="8">
    <source>
        <dbReference type="EMBL" id="RHZ49138.1"/>
    </source>
</evidence>
<dbReference type="EMBL" id="PQFF01000454">
    <property type="protein sequence ID" value="RHZ49138.1"/>
    <property type="molecule type" value="Genomic_DNA"/>
</dbReference>
<dbReference type="InterPro" id="IPR023211">
    <property type="entry name" value="DNA_pol_palm_dom_sf"/>
</dbReference>
<keyword evidence="4" id="KW-0239">DNA-directed DNA polymerase</keyword>
<organism evidence="8 9">
    <name type="scientific">Diversispora epigaea</name>
    <dbReference type="NCBI Taxonomy" id="1348612"/>
    <lineage>
        <taxon>Eukaryota</taxon>
        <taxon>Fungi</taxon>
        <taxon>Fungi incertae sedis</taxon>
        <taxon>Mucoromycota</taxon>
        <taxon>Glomeromycotina</taxon>
        <taxon>Glomeromycetes</taxon>
        <taxon>Diversisporales</taxon>
        <taxon>Diversisporaceae</taxon>
        <taxon>Diversispora</taxon>
    </lineage>
</organism>
<keyword evidence="5" id="KW-0238">DNA-binding</keyword>
<comment type="catalytic activity">
    <reaction evidence="6">
        <text>DNA(n) + a 2'-deoxyribonucleoside 5'-triphosphate = DNA(n+1) + diphosphate</text>
        <dbReference type="Rhea" id="RHEA:22508"/>
        <dbReference type="Rhea" id="RHEA-COMP:17339"/>
        <dbReference type="Rhea" id="RHEA-COMP:17340"/>
        <dbReference type="ChEBI" id="CHEBI:33019"/>
        <dbReference type="ChEBI" id="CHEBI:61560"/>
        <dbReference type="ChEBI" id="CHEBI:173112"/>
        <dbReference type="EC" id="2.7.7.7"/>
    </reaction>
</comment>
<dbReference type="Gene3D" id="1.10.132.60">
    <property type="entry name" value="DNA polymerase family B, C-terminal domain"/>
    <property type="match status" value="1"/>
</dbReference>
<dbReference type="OrthoDB" id="2399269at2759"/>
<evidence type="ECO:0000256" key="1">
    <source>
        <dbReference type="ARBA" id="ARBA00012417"/>
    </source>
</evidence>
<feature type="domain" description="DNA-directed DNA polymerase family B multifunctional" evidence="7">
    <location>
        <begin position="62"/>
        <end position="375"/>
    </location>
</feature>
<evidence type="ECO:0000256" key="4">
    <source>
        <dbReference type="ARBA" id="ARBA00022932"/>
    </source>
</evidence>
<comment type="caution">
    <text evidence="8">The sequence shown here is derived from an EMBL/GenBank/DDBJ whole genome shotgun (WGS) entry which is preliminary data.</text>
</comment>
<gene>
    <name evidence="8" type="ORF">Glove_529g20</name>
</gene>
<name>A0A397GHG4_9GLOM</name>
<sequence length="615" mass="71754">MELVIGKIEEENSSVVDAINYILKNAEDEEKRVSINGILIPLINETYEKFIVEYNSICFDYTYLDSKQKAVKLYMNSFYGETGNGLSLFFFLHLAGGVTSAGKHNIKLVTEYVIKKGFVIKYGDTDSLYLTCSFGCYKKCDLAYNNGKGTITKLEYWTEMVKITMGVIEKLRDNVNSYLRLKNKSTYLKMAYEEVLFPICFIGKKKYFGIEHKDKPNFGPTKKLFIRGIDTVKQGKSQLFKTIGKQIMWGAMGVNNEQSLHKIVEKVLKEAVSNPKQWDFEQFIKTDAWKPDKNNIRVQNFIKRMGKKYENKILDPGERFSYVIVQPDKFFDLKGNKLKLRKSDQMKFVDVAKEQGKSIDLSHYFGNSIIGLCARFIMYDKKYEPLPSDKIMKITDLDEKYKQIDTYAQEKAKKWLESYIKEINVVDGIDSKIISNRRYTYKRAYKEAEKRGRGMLSKKIGNIYETLQGDCINYEYFICGDPISKIWENLVKYIGTIKRVELDIKKPKRIEILISLDIESSICSNLTKHIDSVRKIAIKYNLFFHKLVYYMRYKEHIKNPDKIGSLETMRKKEIISEELTLPHISEADRLILESFQKTWDESVNMFYASCEVKMC</sequence>
<evidence type="ECO:0000256" key="5">
    <source>
        <dbReference type="ARBA" id="ARBA00023125"/>
    </source>
</evidence>
<keyword evidence="9" id="KW-1185">Reference proteome</keyword>
<dbReference type="InterPro" id="IPR017964">
    <property type="entry name" value="DNA-dir_DNA_pol_B_CS"/>
</dbReference>
<dbReference type="Pfam" id="PF00136">
    <property type="entry name" value="DNA_pol_B"/>
    <property type="match status" value="1"/>
</dbReference>
<dbReference type="Proteomes" id="UP000266861">
    <property type="component" value="Unassembled WGS sequence"/>
</dbReference>
<dbReference type="GO" id="GO:0003887">
    <property type="term" value="F:DNA-directed DNA polymerase activity"/>
    <property type="evidence" value="ECO:0007669"/>
    <property type="project" value="UniProtKB-KW"/>
</dbReference>
<evidence type="ECO:0000259" key="7">
    <source>
        <dbReference type="Pfam" id="PF00136"/>
    </source>
</evidence>
<dbReference type="InterPro" id="IPR042087">
    <property type="entry name" value="DNA_pol_B_thumb"/>
</dbReference>
<dbReference type="InterPro" id="IPR050240">
    <property type="entry name" value="DNA_pol_type-B"/>
</dbReference>
<dbReference type="GO" id="GO:0003677">
    <property type="term" value="F:DNA binding"/>
    <property type="evidence" value="ECO:0007669"/>
    <property type="project" value="UniProtKB-KW"/>
</dbReference>
<dbReference type="AlphaFoldDB" id="A0A397GHG4"/>
<evidence type="ECO:0000256" key="3">
    <source>
        <dbReference type="ARBA" id="ARBA00022695"/>
    </source>
</evidence>
<dbReference type="Gene3D" id="3.90.1600.10">
    <property type="entry name" value="Palm domain of DNA polymerase"/>
    <property type="match status" value="1"/>
</dbReference>
<proteinExistence type="predicted"/>